<comment type="caution">
    <text evidence="1">The sequence shown here is derived from an EMBL/GenBank/DDBJ whole genome shotgun (WGS) entry which is preliminary data.</text>
</comment>
<proteinExistence type="predicted"/>
<accession>A0ABU5QST2</accession>
<keyword evidence="2" id="KW-1185">Reference proteome</keyword>
<protein>
    <submittedName>
        <fullName evidence="1">Uncharacterized protein</fullName>
    </submittedName>
</protein>
<dbReference type="Proteomes" id="UP001304671">
    <property type="component" value="Unassembled WGS sequence"/>
</dbReference>
<sequence length="73" mass="8227">MALNKYKVVDQENAGKVHTFVMGQTKYINDGLTDEEAEVLFNNGNPFIAINENYHEEPTPPSVYKNLLSPSIK</sequence>
<gene>
    <name evidence="1" type="ORF">VB264_16725</name>
</gene>
<dbReference type="RefSeq" id="WP_323251069.1">
    <property type="nucleotide sequence ID" value="NZ_JAYFUL010000031.1"/>
</dbReference>
<evidence type="ECO:0000313" key="2">
    <source>
        <dbReference type="Proteomes" id="UP001304671"/>
    </source>
</evidence>
<evidence type="ECO:0000313" key="1">
    <source>
        <dbReference type="EMBL" id="MEA5259446.1"/>
    </source>
</evidence>
<organism evidence="1 2">
    <name type="scientific">Arcicella aquatica</name>
    <dbReference type="NCBI Taxonomy" id="217141"/>
    <lineage>
        <taxon>Bacteria</taxon>
        <taxon>Pseudomonadati</taxon>
        <taxon>Bacteroidota</taxon>
        <taxon>Cytophagia</taxon>
        <taxon>Cytophagales</taxon>
        <taxon>Flectobacillaceae</taxon>
        <taxon>Arcicella</taxon>
    </lineage>
</organism>
<dbReference type="EMBL" id="JAYFUL010000031">
    <property type="protein sequence ID" value="MEA5259446.1"/>
    <property type="molecule type" value="Genomic_DNA"/>
</dbReference>
<name>A0ABU5QST2_9BACT</name>
<reference evidence="1 2" key="1">
    <citation type="submission" date="2023-12" db="EMBL/GenBank/DDBJ databases">
        <title>Novel species of the genus Arcicella isolated from rivers.</title>
        <authorList>
            <person name="Lu H."/>
        </authorList>
    </citation>
    <scope>NUCLEOTIDE SEQUENCE [LARGE SCALE GENOMIC DNA]</scope>
    <source>
        <strain evidence="1 2">LMG 21963</strain>
    </source>
</reference>